<feature type="compositionally biased region" description="Basic and acidic residues" evidence="4">
    <location>
        <begin position="474"/>
        <end position="489"/>
    </location>
</feature>
<dbReference type="EC" id="3.2.1.196" evidence="6"/>
<organism evidence="6 7">
    <name type="scientific">Rufibacter roseus</name>
    <dbReference type="NCBI Taxonomy" id="1567108"/>
    <lineage>
        <taxon>Bacteria</taxon>
        <taxon>Pseudomonadati</taxon>
        <taxon>Bacteroidota</taxon>
        <taxon>Cytophagia</taxon>
        <taxon>Cytophagales</taxon>
        <taxon>Hymenobacteraceae</taxon>
        <taxon>Rufibacter</taxon>
    </lineage>
</organism>
<evidence type="ECO:0000256" key="4">
    <source>
        <dbReference type="SAM" id="MobiDB-lite"/>
    </source>
</evidence>
<dbReference type="Gene3D" id="2.60.40.1180">
    <property type="entry name" value="Golgi alpha-mannosidase II"/>
    <property type="match status" value="1"/>
</dbReference>
<feature type="domain" description="Glycosyl hydrolase family 13 catalytic" evidence="5">
    <location>
        <begin position="166"/>
        <end position="574"/>
    </location>
</feature>
<dbReference type="Pfam" id="PF00128">
    <property type="entry name" value="Alpha-amylase"/>
    <property type="match status" value="1"/>
</dbReference>
<feature type="region of interest" description="Disordered" evidence="4">
    <location>
        <begin position="474"/>
        <end position="494"/>
    </location>
</feature>
<dbReference type="Gene3D" id="2.60.40.10">
    <property type="entry name" value="Immunoglobulins"/>
    <property type="match status" value="1"/>
</dbReference>
<dbReference type="GO" id="GO:0120549">
    <property type="term" value="F:limit dextrin alpha-1,6-maltotetraose-hydrolase activity"/>
    <property type="evidence" value="ECO:0007669"/>
    <property type="project" value="UniProtKB-EC"/>
</dbReference>
<dbReference type="InterPro" id="IPR044505">
    <property type="entry name" value="GlgX_Isoamylase_N_E_set"/>
</dbReference>
<proteinExistence type="inferred from homology"/>
<dbReference type="SMART" id="SM00642">
    <property type="entry name" value="Aamy"/>
    <property type="match status" value="1"/>
</dbReference>
<keyword evidence="3 6" id="KW-0326">Glycosidase</keyword>
<dbReference type="PANTHER" id="PTHR43002">
    <property type="entry name" value="GLYCOGEN DEBRANCHING ENZYME"/>
    <property type="match status" value="1"/>
</dbReference>
<dbReference type="Pfam" id="PF02922">
    <property type="entry name" value="CBM_48"/>
    <property type="match status" value="1"/>
</dbReference>
<dbReference type="InterPro" id="IPR013783">
    <property type="entry name" value="Ig-like_fold"/>
</dbReference>
<evidence type="ECO:0000256" key="1">
    <source>
        <dbReference type="ARBA" id="ARBA00008061"/>
    </source>
</evidence>
<dbReference type="CDD" id="cd11326">
    <property type="entry name" value="AmyAc_Glg_debranch"/>
    <property type="match status" value="1"/>
</dbReference>
<accession>A0ABW2DUP6</accession>
<evidence type="ECO:0000256" key="3">
    <source>
        <dbReference type="ARBA" id="ARBA00023295"/>
    </source>
</evidence>
<comment type="similarity">
    <text evidence="1">Belongs to the glycosyl hydrolase 13 family.</text>
</comment>
<dbReference type="Gene3D" id="3.20.20.80">
    <property type="entry name" value="Glycosidases"/>
    <property type="match status" value="1"/>
</dbReference>
<evidence type="ECO:0000256" key="2">
    <source>
        <dbReference type="ARBA" id="ARBA00022801"/>
    </source>
</evidence>
<dbReference type="InterPro" id="IPR014756">
    <property type="entry name" value="Ig_E-set"/>
</dbReference>
<dbReference type="InterPro" id="IPR004193">
    <property type="entry name" value="Glyco_hydro_13_N"/>
</dbReference>
<dbReference type="InterPro" id="IPR017853">
    <property type="entry name" value="GH"/>
</dbReference>
<keyword evidence="7" id="KW-1185">Reference proteome</keyword>
<keyword evidence="2 6" id="KW-0378">Hydrolase</keyword>
<dbReference type="InterPro" id="IPR013780">
    <property type="entry name" value="Glyco_hydro_b"/>
</dbReference>
<dbReference type="InterPro" id="IPR011837">
    <property type="entry name" value="Glycogen_debranch_GlgX"/>
</dbReference>
<reference evidence="7" key="1">
    <citation type="journal article" date="2019" name="Int. J. Syst. Evol. Microbiol.">
        <title>The Global Catalogue of Microorganisms (GCM) 10K type strain sequencing project: providing services to taxonomists for standard genome sequencing and annotation.</title>
        <authorList>
            <consortium name="The Broad Institute Genomics Platform"/>
            <consortium name="The Broad Institute Genome Sequencing Center for Infectious Disease"/>
            <person name="Wu L."/>
            <person name="Ma J."/>
        </authorList>
    </citation>
    <scope>NUCLEOTIDE SEQUENCE [LARGE SCALE GENOMIC DNA]</scope>
    <source>
        <strain evidence="7">CGMCC 4.7393</strain>
    </source>
</reference>
<dbReference type="SUPFAM" id="SSF81296">
    <property type="entry name" value="E set domains"/>
    <property type="match status" value="1"/>
</dbReference>
<dbReference type="CDD" id="cd02856">
    <property type="entry name" value="E_set_GDE_Isoamylase_N"/>
    <property type="match status" value="1"/>
</dbReference>
<dbReference type="RefSeq" id="WP_066621923.1">
    <property type="nucleotide sequence ID" value="NZ_JBHSYQ010000016.1"/>
</dbReference>
<evidence type="ECO:0000313" key="6">
    <source>
        <dbReference type="EMBL" id="MFC7000014.1"/>
    </source>
</evidence>
<evidence type="ECO:0000313" key="7">
    <source>
        <dbReference type="Proteomes" id="UP001596405"/>
    </source>
</evidence>
<dbReference type="SUPFAM" id="SSF51445">
    <property type="entry name" value="(Trans)glycosidases"/>
    <property type="match status" value="1"/>
</dbReference>
<dbReference type="SUPFAM" id="SSF51011">
    <property type="entry name" value="Glycosyl hydrolase domain"/>
    <property type="match status" value="1"/>
</dbReference>
<protein>
    <submittedName>
        <fullName evidence="6">Glycogen debranching protein GlgX</fullName>
        <ecNumber evidence="6">3.2.1.196</ecNumber>
    </submittedName>
</protein>
<comment type="caution">
    <text evidence="6">The sequence shown here is derived from an EMBL/GenBank/DDBJ whole genome shotgun (WGS) entry which is preliminary data.</text>
</comment>
<gene>
    <name evidence="6" type="primary">glgX</name>
    <name evidence="6" type="ORF">ACFQHR_20435</name>
</gene>
<evidence type="ECO:0000259" key="5">
    <source>
        <dbReference type="SMART" id="SM00642"/>
    </source>
</evidence>
<sequence length="714" mass="81969">MSTITYPGNPFPLGATWDGRGINFALYADNATGVDLCLFHNPEDEKEYDRIPMQERSYQVWHTYIPDLKPGQLYGYRVHGPYEPEEGHRFNSNKLLIDPYAKAIAGTINWHESLFGYQFGHEDEDLSFSELDSAPYIPKSVVIDPSFNWEDDKAPKTPYYMSVIYEAHVKGFTQLHPDIPEEIRGTYAAIGHPATINYLKDLGITAIELLPVHHFITDWYLQEKGLTNYWGYNTIGFFAPDVRYSSSGALGQQVNEFKQMVKELHKAGIEVILDVVYNHTGEGNEKGPTLSFKGVDNASYYRLVEDDKRYYMDYTGTGNTLNANLPSVLRLIMDSLRYWITEMHVDGFRFDLASALARELHGVDKLSSFFDIIHQDPVISQVKLIAEPWDVGEGGYQVGNFPPGWTEWNGMYRDCMRDFWRGEESMLAEFANRFTGSSDLYFDDYRRPTASINFITAHDGFTLHDLVSYNEKHNEANGEDSKDGEDHNRSWNCGAEGPTDDKWIIDLRDRQKRNFLTTLFLSQGVPMLVAGDEMSRTQGGNNNAYCQDNEISWLNWPTADSSLMEFTKKLIHFRKNHPVFRRRRWFQGQPIKGHGLEDIAWFLPNGEEMEYEHWEQDHAKSLAIFLNGRGVHSRGGRGEVVLDDSFYLIFNAYHDSLEFQTPPEKYGAQWTVVIDTFRNQIEAEDAPTYAPGEKFLVEGRSILLLKNPIFEAEA</sequence>
<dbReference type="InterPro" id="IPR006047">
    <property type="entry name" value="GH13_cat_dom"/>
</dbReference>
<dbReference type="EMBL" id="JBHSYQ010000016">
    <property type="protein sequence ID" value="MFC7000014.1"/>
    <property type="molecule type" value="Genomic_DNA"/>
</dbReference>
<dbReference type="NCBIfam" id="TIGR02100">
    <property type="entry name" value="glgX_debranch"/>
    <property type="match status" value="1"/>
</dbReference>
<dbReference type="Proteomes" id="UP001596405">
    <property type="component" value="Unassembled WGS sequence"/>
</dbReference>
<name>A0ABW2DUP6_9BACT</name>